<dbReference type="PANTHER" id="PTHR43400:SF10">
    <property type="entry name" value="3-OXOSTEROID 1-DEHYDROGENASE"/>
    <property type="match status" value="1"/>
</dbReference>
<dbReference type="Gene3D" id="3.50.50.60">
    <property type="entry name" value="FAD/NAD(P)-binding domain"/>
    <property type="match status" value="2"/>
</dbReference>
<dbReference type="Pfam" id="PF00890">
    <property type="entry name" value="FAD_binding_2"/>
    <property type="match status" value="1"/>
</dbReference>
<sequence length="542" mass="56820">MTDTYDVVVLGTGAGGLAAAVTAAALGASVGMFEKTPTVGGTTAVSGGVVWVPAHERPDAPVPLPTRDALAYLGALSNGTIDEHLAEVFVRSAPVAVEFLETHTPLRLSVTAGFPDYKPELPGGKPEGGRSLSPAPFDAARLGEWVDRVTAFPDDYSNVGFDAETRARIWGDRATASDGVAGDVRVAGAALVAALLRGLLDLGVEPQTSTRAVDLVVQGNTVTGVVVEGPHGRRVVHARRGVVIATGGFEWDRALVKAFLRGPMNGPTSPPNNVGDGLRMAMRAGAALGNMAEAWWVPIVRIPGDTFGGEQRHRSVRLERTRPRTIMVNRHGRRFANEAGDYHSLGGAFHQFDPARFEYPNLPAWIVFDHEHLVRYGFLGVTADDPVPAWFHRSASIAELAGAAGIDGPALRATVESWNGHVQQLRDPDFGRGQSAYDGHWGDTTAPTVAARTLGPIDSAPFYAVRVDIGCMGTKGGPRTDDNAQVLNLDGQPIGNLYAAGNAMAGTTGMAYGGAGGTIGPALTWGHRAAHHAVTGSKAPMA</sequence>
<gene>
    <name evidence="6" type="ORF">GCM10009827_096810</name>
</gene>
<dbReference type="EMBL" id="BAAAQD010000029">
    <property type="protein sequence ID" value="GAA1560257.1"/>
    <property type="molecule type" value="Genomic_DNA"/>
</dbReference>
<dbReference type="RefSeq" id="WP_344511704.1">
    <property type="nucleotide sequence ID" value="NZ_BAAAQD010000029.1"/>
</dbReference>
<dbReference type="InterPro" id="IPR027477">
    <property type="entry name" value="Succ_DH/fumarate_Rdtase_cat_sf"/>
</dbReference>
<proteinExistence type="predicted"/>
<name>A0ABN2CKD8_9ACTN</name>
<dbReference type="SUPFAM" id="SSF56425">
    <property type="entry name" value="Succinate dehydrogenase/fumarate reductase flavoprotein, catalytic domain"/>
    <property type="match status" value="1"/>
</dbReference>
<keyword evidence="7" id="KW-1185">Reference proteome</keyword>
<comment type="caution">
    <text evidence="6">The sequence shown here is derived from an EMBL/GenBank/DDBJ whole genome shotgun (WGS) entry which is preliminary data.</text>
</comment>
<protein>
    <submittedName>
        <fullName evidence="6">FAD-dependent oxidoreductase</fullName>
    </submittedName>
</protein>
<dbReference type="PANTHER" id="PTHR43400">
    <property type="entry name" value="FUMARATE REDUCTASE"/>
    <property type="match status" value="1"/>
</dbReference>
<keyword evidence="4" id="KW-0560">Oxidoreductase</keyword>
<evidence type="ECO:0000256" key="3">
    <source>
        <dbReference type="ARBA" id="ARBA00022827"/>
    </source>
</evidence>
<comment type="cofactor">
    <cofactor evidence="1">
        <name>FAD</name>
        <dbReference type="ChEBI" id="CHEBI:57692"/>
    </cofactor>
</comment>
<keyword evidence="2" id="KW-0285">Flavoprotein</keyword>
<reference evidence="6 7" key="1">
    <citation type="journal article" date="2019" name="Int. J. Syst. Evol. Microbiol.">
        <title>The Global Catalogue of Microorganisms (GCM) 10K type strain sequencing project: providing services to taxonomists for standard genome sequencing and annotation.</title>
        <authorList>
            <consortium name="The Broad Institute Genomics Platform"/>
            <consortium name="The Broad Institute Genome Sequencing Center for Infectious Disease"/>
            <person name="Wu L."/>
            <person name="Ma J."/>
        </authorList>
    </citation>
    <scope>NUCLEOTIDE SEQUENCE [LARGE SCALE GENOMIC DNA]</scope>
    <source>
        <strain evidence="6 7">JCM 15933</strain>
    </source>
</reference>
<accession>A0ABN2CKD8</accession>
<dbReference type="InterPro" id="IPR036188">
    <property type="entry name" value="FAD/NAD-bd_sf"/>
</dbReference>
<dbReference type="Proteomes" id="UP001501470">
    <property type="component" value="Unassembled WGS sequence"/>
</dbReference>
<dbReference type="InterPro" id="IPR050315">
    <property type="entry name" value="FAD-oxidoreductase_2"/>
</dbReference>
<feature type="domain" description="FAD-dependent oxidoreductase 2 FAD-binding" evidence="5">
    <location>
        <begin position="6"/>
        <end position="518"/>
    </location>
</feature>
<evidence type="ECO:0000313" key="7">
    <source>
        <dbReference type="Proteomes" id="UP001501470"/>
    </source>
</evidence>
<evidence type="ECO:0000256" key="2">
    <source>
        <dbReference type="ARBA" id="ARBA00022630"/>
    </source>
</evidence>
<organism evidence="6 7">
    <name type="scientific">Dactylosporangium maewongense</name>
    <dbReference type="NCBI Taxonomy" id="634393"/>
    <lineage>
        <taxon>Bacteria</taxon>
        <taxon>Bacillati</taxon>
        <taxon>Actinomycetota</taxon>
        <taxon>Actinomycetes</taxon>
        <taxon>Micromonosporales</taxon>
        <taxon>Micromonosporaceae</taxon>
        <taxon>Dactylosporangium</taxon>
    </lineage>
</organism>
<keyword evidence="3" id="KW-0274">FAD</keyword>
<evidence type="ECO:0000259" key="5">
    <source>
        <dbReference type="Pfam" id="PF00890"/>
    </source>
</evidence>
<dbReference type="InterPro" id="IPR003953">
    <property type="entry name" value="FAD-dep_OxRdtase_2_FAD-bd"/>
</dbReference>
<evidence type="ECO:0000256" key="1">
    <source>
        <dbReference type="ARBA" id="ARBA00001974"/>
    </source>
</evidence>
<dbReference type="SUPFAM" id="SSF51905">
    <property type="entry name" value="FAD/NAD(P)-binding domain"/>
    <property type="match status" value="1"/>
</dbReference>
<evidence type="ECO:0000256" key="4">
    <source>
        <dbReference type="ARBA" id="ARBA00023002"/>
    </source>
</evidence>
<evidence type="ECO:0000313" key="6">
    <source>
        <dbReference type="EMBL" id="GAA1560257.1"/>
    </source>
</evidence>